<organism evidence="8 9">
    <name type="scientific">Claviceps africana</name>
    <dbReference type="NCBI Taxonomy" id="83212"/>
    <lineage>
        <taxon>Eukaryota</taxon>
        <taxon>Fungi</taxon>
        <taxon>Dikarya</taxon>
        <taxon>Ascomycota</taxon>
        <taxon>Pezizomycotina</taxon>
        <taxon>Sordariomycetes</taxon>
        <taxon>Hypocreomycetidae</taxon>
        <taxon>Hypocreales</taxon>
        <taxon>Clavicipitaceae</taxon>
        <taxon>Claviceps</taxon>
    </lineage>
</organism>
<reference evidence="8" key="1">
    <citation type="journal article" date="2020" name="bioRxiv">
        <title>Whole genome comparisons of ergot fungi reveals the divergence and evolution of species within the genus Claviceps are the result of varying mechanisms driving genome evolution and host range expansion.</title>
        <authorList>
            <person name="Wyka S.A."/>
            <person name="Mondo S.J."/>
            <person name="Liu M."/>
            <person name="Dettman J."/>
            <person name="Nalam V."/>
            <person name="Broders K.D."/>
        </authorList>
    </citation>
    <scope>NUCLEOTIDE SEQUENCE</scope>
    <source>
        <strain evidence="8">CCC 489</strain>
    </source>
</reference>
<feature type="domain" description="HIT" evidence="6">
    <location>
        <begin position="37"/>
        <end position="162"/>
    </location>
</feature>
<dbReference type="GO" id="GO:0000012">
    <property type="term" value="P:single strand break repair"/>
    <property type="evidence" value="ECO:0007669"/>
    <property type="project" value="TreeGrafter"/>
</dbReference>
<evidence type="ECO:0008006" key="10">
    <source>
        <dbReference type="Google" id="ProtNLM"/>
    </source>
</evidence>
<keyword evidence="2" id="KW-0479">Metal-binding</keyword>
<keyword evidence="5" id="KW-0539">Nucleus</keyword>
<sequence>MAPKPKHHDHAAAASSRHRLGLGIYLSQPPTSFPGHTIIFHTPDFVAIHDKYPKSTVHALLLPRSPSHNLLPPLEALADDIFLRSVQRETARLRTLVASELQRRLGRYSRAEQRRQAVLDGAETEETGCLPAGRDWEAEVVTGVHAVPSMAHLHVHVLSRDMHADALRHRKHYNSFTTGFFVDVMALEAGSSPSPSPSPPPGGFLRSELRCWRCGRGFGNRFRSLKEHLDDEFVSWRSL</sequence>
<dbReference type="GO" id="GO:0005634">
    <property type="term" value="C:nucleus"/>
    <property type="evidence" value="ECO:0007669"/>
    <property type="project" value="UniProtKB-SubCell"/>
</dbReference>
<evidence type="ECO:0000313" key="8">
    <source>
        <dbReference type="EMBL" id="KAG5912873.1"/>
    </source>
</evidence>
<dbReference type="PANTHER" id="PTHR12486">
    <property type="entry name" value="APRATAXIN-RELATED"/>
    <property type="match status" value="1"/>
</dbReference>
<dbReference type="GO" id="GO:0003725">
    <property type="term" value="F:double-stranded RNA binding"/>
    <property type="evidence" value="ECO:0007669"/>
    <property type="project" value="TreeGrafter"/>
</dbReference>
<dbReference type="Pfam" id="PF01230">
    <property type="entry name" value="HIT"/>
    <property type="match status" value="1"/>
</dbReference>
<keyword evidence="3" id="KW-0862">Zinc</keyword>
<evidence type="ECO:0000256" key="4">
    <source>
        <dbReference type="ARBA" id="ARBA00023125"/>
    </source>
</evidence>
<proteinExistence type="predicted"/>
<evidence type="ECO:0000256" key="3">
    <source>
        <dbReference type="ARBA" id="ARBA00022833"/>
    </source>
</evidence>
<keyword evidence="9" id="KW-1185">Reference proteome</keyword>
<dbReference type="GO" id="GO:0046872">
    <property type="term" value="F:metal ion binding"/>
    <property type="evidence" value="ECO:0007669"/>
    <property type="project" value="UniProtKB-KW"/>
</dbReference>
<accession>A0A8K0NF43</accession>
<dbReference type="InterPro" id="IPR036265">
    <property type="entry name" value="HIT-like_sf"/>
</dbReference>
<dbReference type="InterPro" id="IPR011146">
    <property type="entry name" value="HIT-like"/>
</dbReference>
<dbReference type="Gene3D" id="3.30.428.10">
    <property type="entry name" value="HIT-like"/>
    <property type="match status" value="1"/>
</dbReference>
<evidence type="ECO:0000256" key="2">
    <source>
        <dbReference type="ARBA" id="ARBA00022723"/>
    </source>
</evidence>
<comment type="caution">
    <text evidence="8">The sequence shown here is derived from an EMBL/GenBank/DDBJ whole genome shotgun (WGS) entry which is preliminary data.</text>
</comment>
<evidence type="ECO:0000256" key="5">
    <source>
        <dbReference type="ARBA" id="ARBA00023242"/>
    </source>
</evidence>
<gene>
    <name evidence="8" type="ORF">E4U42_001742</name>
</gene>
<evidence type="ECO:0000256" key="1">
    <source>
        <dbReference type="ARBA" id="ARBA00004123"/>
    </source>
</evidence>
<name>A0A8K0NF43_9HYPO</name>
<dbReference type="GO" id="GO:0003697">
    <property type="term" value="F:single-stranded DNA binding"/>
    <property type="evidence" value="ECO:0007669"/>
    <property type="project" value="TreeGrafter"/>
</dbReference>
<feature type="domain" description="Aprataxin C2HE/C2H2/C2HC zinc finger" evidence="7">
    <location>
        <begin position="177"/>
        <end position="233"/>
    </location>
</feature>
<evidence type="ECO:0000259" key="6">
    <source>
        <dbReference type="Pfam" id="PF01230"/>
    </source>
</evidence>
<dbReference type="AlphaFoldDB" id="A0A8K0NF43"/>
<dbReference type="InterPro" id="IPR032566">
    <property type="entry name" value="Znf-C2HE"/>
</dbReference>
<dbReference type="GO" id="GO:0030983">
    <property type="term" value="F:mismatched DNA binding"/>
    <property type="evidence" value="ECO:0007669"/>
    <property type="project" value="TreeGrafter"/>
</dbReference>
<protein>
    <recommendedName>
        <fullName evidence="10">Aprataxin C2HE/C2H2/C2HC zinc finger domain-containing protein</fullName>
    </recommendedName>
</protein>
<dbReference type="GO" id="GO:1990165">
    <property type="term" value="F:single-strand break-containing DNA binding"/>
    <property type="evidence" value="ECO:0007669"/>
    <property type="project" value="TreeGrafter"/>
</dbReference>
<dbReference type="Proteomes" id="UP000811619">
    <property type="component" value="Unassembled WGS sequence"/>
</dbReference>
<dbReference type="GO" id="GO:0033699">
    <property type="term" value="F:DNA 5'-adenosine monophosphate hydrolase activity"/>
    <property type="evidence" value="ECO:0007669"/>
    <property type="project" value="TreeGrafter"/>
</dbReference>
<dbReference type="OrthoDB" id="3512845at2759"/>
<dbReference type="PANTHER" id="PTHR12486:SF4">
    <property type="entry name" value="APRATAXIN"/>
    <property type="match status" value="1"/>
</dbReference>
<comment type="subcellular location">
    <subcellularLocation>
        <location evidence="1">Nucleus</location>
    </subcellularLocation>
</comment>
<keyword evidence="4" id="KW-0238">DNA-binding</keyword>
<dbReference type="SUPFAM" id="SSF54197">
    <property type="entry name" value="HIT-like"/>
    <property type="match status" value="1"/>
</dbReference>
<evidence type="ECO:0000259" key="7">
    <source>
        <dbReference type="Pfam" id="PF16278"/>
    </source>
</evidence>
<dbReference type="EMBL" id="SRPY01001538">
    <property type="protein sequence ID" value="KAG5912873.1"/>
    <property type="molecule type" value="Genomic_DNA"/>
</dbReference>
<evidence type="ECO:0000313" key="9">
    <source>
        <dbReference type="Proteomes" id="UP000811619"/>
    </source>
</evidence>
<dbReference type="Pfam" id="PF16278">
    <property type="entry name" value="zf-C2HE"/>
    <property type="match status" value="1"/>
</dbReference>